<evidence type="ECO:0000313" key="2">
    <source>
        <dbReference type="Proteomes" id="UP000779233"/>
    </source>
</evidence>
<organism evidence="1 2">
    <name type="scientific">Plasmodium vivax</name>
    <name type="common">malaria parasite P. vivax</name>
    <dbReference type="NCBI Taxonomy" id="5855"/>
    <lineage>
        <taxon>Eukaryota</taxon>
        <taxon>Sar</taxon>
        <taxon>Alveolata</taxon>
        <taxon>Apicomplexa</taxon>
        <taxon>Aconoidasida</taxon>
        <taxon>Haemosporida</taxon>
        <taxon>Plasmodiidae</taxon>
        <taxon>Plasmodium</taxon>
        <taxon>Plasmodium (Plasmodium)</taxon>
    </lineage>
</organism>
<evidence type="ECO:0000313" key="1">
    <source>
        <dbReference type="EMBL" id="CAG9480060.1"/>
    </source>
</evidence>
<dbReference type="EMBL" id="CAJZCX010000010">
    <property type="protein sequence ID" value="CAG9480060.1"/>
    <property type="molecule type" value="Genomic_DNA"/>
</dbReference>
<sequence length="113" mass="13515">MDWKQYLKKELQREKYISKNDVAQSYILKIGKLNKGTITYVVEQLRFKKMEVQNKLTNHIVKDQSTNIHKYVSGTFVKLIKDFNGLENKLGDYKGDKEKLERYQLDINDRKKK</sequence>
<proteinExistence type="predicted"/>
<gene>
    <name evidence="1" type="ORF">PVW1_050039700</name>
</gene>
<accession>A0A8S4HDA0</accession>
<protein>
    <submittedName>
        <fullName evidence="1">(malaria parasite P. vivax) hypothetical protein</fullName>
    </submittedName>
</protein>
<reference evidence="1" key="1">
    <citation type="submission" date="2021-09" db="EMBL/GenBank/DDBJ databases">
        <authorList>
            <consortium name="Pathogen Informatics"/>
        </authorList>
    </citation>
    <scope>NUCLEOTIDE SEQUENCE</scope>
    <source>
        <strain evidence="1">PvW1</strain>
    </source>
</reference>
<dbReference type="Proteomes" id="UP000779233">
    <property type="component" value="Unassembled WGS sequence"/>
</dbReference>
<dbReference type="AlphaFoldDB" id="A0A8S4HDA0"/>
<comment type="caution">
    <text evidence="1">The sequence shown here is derived from an EMBL/GenBank/DDBJ whole genome shotgun (WGS) entry which is preliminary data.</text>
</comment>
<name>A0A8S4HDA0_PLAVI</name>